<dbReference type="InterPro" id="IPR056421">
    <property type="entry name" value="TPR_GEMI5"/>
</dbReference>
<dbReference type="EMBL" id="JABAYA010000079">
    <property type="protein sequence ID" value="KAF7726435.1"/>
    <property type="molecule type" value="Genomic_DNA"/>
</dbReference>
<dbReference type="PROSITE" id="PS50294">
    <property type="entry name" value="WD_REPEATS_REGION"/>
    <property type="match status" value="1"/>
</dbReference>
<protein>
    <submittedName>
        <fullName evidence="5">Gem-associated protein 5</fullName>
    </submittedName>
</protein>
<dbReference type="PROSITE" id="PS00678">
    <property type="entry name" value="WD_REPEATS_1"/>
    <property type="match status" value="1"/>
</dbReference>
<name>A0A8H7EQS0_9FUNG</name>
<dbReference type="InterPro" id="IPR052640">
    <property type="entry name" value="Gemin-5"/>
</dbReference>
<sequence length="962" mass="108949">MDLKAYPPFPNLYTPHATAVTPDLYVYAARTSIVALDIHTMDFRMTFTASMDRIQAIAVHDSICYTAGTEPTIRAWNLLDGQLLATFQCHKTEVTVLRCIRNGTVLISGDKSGKVVLQETGGSIQTTHAKVHAEVKAIAPVVFMDRDYIAVGYSNGMILVLLIDQDLKLTLQHQIITGNDPILSLDWQRQTEEASWPLLASSSQNAKSAVVWCVPEEMQYCEIRLPNPAAKWTEQQKITLWVLVSWSPIQPTRIYLTSYIGGILCYDISKPNYAKQLSSERLNERHSRIVFSLIWDLSGRHTFTTSLDKQIIKWDMNTRDSVTQIRTHSGFPFSIDIAPLSPGQAAIGYGDCNIKLWNFSEESNVVTSEKMHDFYQSTVLWKGLHGQIEQVKWHPAKEGILAYSTEYGHIGMYDIHRGKCQQYKSYHKKGGAPSIAWMTRSGVDSLLSCGNDGNLYLHEMDRPSQSAADLDLLIRESNPLWYETIDSKPNAKRCFVAIDDMHQFIALGNSDGVVEVYVAGSLNLIYTSNFHRQKISSMSWKRRGEAAWLATGCSEGRVAVHNIDKTDSKLEAAAIPIPNPAPFRVYEKHKKSITELKWSYHTDKIYLASGSVDNFVFVWDVQHQSEPISCFPNHRGRVLCVAWGILDKDVLFTGSEDRFVYMWNYNNYPYIQGQEKQPLVADKDKAKLKTHSEVAKTESTIMTKRALNQATNKPRKKQKSGLKARLMHFTQEYERTSRQDAQQRRCLRIAASLFGGKPEDTVQYVSSQLPEKYHDATVKKYVNSSGTEEDQEKYLDLLFGTKNDIRTLVGLEVDRFQQRPSNQSSESDEANSQGPDLKLALDIMRSQFSTFGDYLNEPNPCITDWIALALSPTAGKETWLRMMEAQAKKLCSARQYNMAATCYTACSKIYEAINVYRHAQMYREAIVLAKLRLPASSSTIQELFAEWAESVQATEEELAAMW</sequence>
<dbReference type="InterPro" id="IPR011047">
    <property type="entry name" value="Quinoprotein_ADH-like_sf"/>
</dbReference>
<feature type="domain" description="Gem-associated protein 5 TPR" evidence="4">
    <location>
        <begin position="862"/>
        <end position="959"/>
    </location>
</feature>
<dbReference type="InterPro" id="IPR001680">
    <property type="entry name" value="WD40_rpt"/>
</dbReference>
<organism evidence="5 6">
    <name type="scientific">Apophysomyces ossiformis</name>
    <dbReference type="NCBI Taxonomy" id="679940"/>
    <lineage>
        <taxon>Eukaryota</taxon>
        <taxon>Fungi</taxon>
        <taxon>Fungi incertae sedis</taxon>
        <taxon>Mucoromycota</taxon>
        <taxon>Mucoromycotina</taxon>
        <taxon>Mucoromycetes</taxon>
        <taxon>Mucorales</taxon>
        <taxon>Mucorineae</taxon>
        <taxon>Mucoraceae</taxon>
        <taxon>Apophysomyces</taxon>
    </lineage>
</organism>
<evidence type="ECO:0000313" key="5">
    <source>
        <dbReference type="EMBL" id="KAF7726435.1"/>
    </source>
</evidence>
<keyword evidence="6" id="KW-1185">Reference proteome</keyword>
<evidence type="ECO:0000259" key="4">
    <source>
        <dbReference type="Pfam" id="PF23774"/>
    </source>
</evidence>
<dbReference type="GO" id="GO:0000387">
    <property type="term" value="P:spliceosomal snRNP assembly"/>
    <property type="evidence" value="ECO:0007669"/>
    <property type="project" value="TreeGrafter"/>
</dbReference>
<dbReference type="InterPro" id="IPR015943">
    <property type="entry name" value="WD40/YVTN_repeat-like_dom_sf"/>
</dbReference>
<comment type="caution">
    <text evidence="5">The sequence shown here is derived from an EMBL/GenBank/DDBJ whole genome shotgun (WGS) entry which is preliminary data.</text>
</comment>
<dbReference type="GO" id="GO:0032797">
    <property type="term" value="C:SMN complex"/>
    <property type="evidence" value="ECO:0007669"/>
    <property type="project" value="TreeGrafter"/>
</dbReference>
<evidence type="ECO:0000313" key="6">
    <source>
        <dbReference type="Proteomes" id="UP000605846"/>
    </source>
</evidence>
<dbReference type="PANTHER" id="PTHR46362">
    <property type="entry name" value="GEM-ASSOCIATED PROTEIN 5"/>
    <property type="match status" value="1"/>
</dbReference>
<keyword evidence="2" id="KW-0677">Repeat</keyword>
<reference evidence="5" key="1">
    <citation type="submission" date="2020-01" db="EMBL/GenBank/DDBJ databases">
        <title>Genome Sequencing of Three Apophysomyces-Like Fungal Strains Confirms a Novel Fungal Genus in the Mucoromycota with divergent Burkholderia-like Endosymbiotic Bacteria.</title>
        <authorList>
            <person name="Stajich J.E."/>
            <person name="Macias A.M."/>
            <person name="Carter-House D."/>
            <person name="Lovett B."/>
            <person name="Kasson L.R."/>
            <person name="Berry K."/>
            <person name="Grigoriev I."/>
            <person name="Chang Y."/>
            <person name="Spatafora J."/>
            <person name="Kasson M.T."/>
        </authorList>
    </citation>
    <scope>NUCLEOTIDE SEQUENCE</scope>
    <source>
        <strain evidence="5">NRRL A-21654</strain>
    </source>
</reference>
<dbReference type="Gene3D" id="1.25.40.470">
    <property type="match status" value="1"/>
</dbReference>
<evidence type="ECO:0000256" key="2">
    <source>
        <dbReference type="ARBA" id="ARBA00022737"/>
    </source>
</evidence>
<accession>A0A8H7EQS0</accession>
<dbReference type="SUPFAM" id="SSF50998">
    <property type="entry name" value="Quinoprotein alcohol dehydrogenase-like"/>
    <property type="match status" value="2"/>
</dbReference>
<evidence type="ECO:0000256" key="3">
    <source>
        <dbReference type="PROSITE-ProRule" id="PRU00221"/>
    </source>
</evidence>
<dbReference type="PANTHER" id="PTHR46362:SF1">
    <property type="entry name" value="GEM-ASSOCIATED PROTEIN 5"/>
    <property type="match status" value="1"/>
</dbReference>
<proteinExistence type="predicted"/>
<dbReference type="SMART" id="SM00320">
    <property type="entry name" value="WD40"/>
    <property type="match status" value="8"/>
</dbReference>
<dbReference type="OrthoDB" id="7326421at2759"/>
<dbReference type="Pfam" id="PF23774">
    <property type="entry name" value="TPR_GEMI5"/>
    <property type="match status" value="1"/>
</dbReference>
<dbReference type="GO" id="GO:0003730">
    <property type="term" value="F:mRNA 3'-UTR binding"/>
    <property type="evidence" value="ECO:0007669"/>
    <property type="project" value="TreeGrafter"/>
</dbReference>
<keyword evidence="1 3" id="KW-0853">WD repeat</keyword>
<feature type="repeat" description="WD" evidence="3">
    <location>
        <begin position="283"/>
        <end position="324"/>
    </location>
</feature>
<dbReference type="Gene3D" id="2.130.10.10">
    <property type="entry name" value="YVTN repeat-like/Quinoprotein amine dehydrogenase"/>
    <property type="match status" value="2"/>
</dbReference>
<feature type="repeat" description="WD" evidence="3">
    <location>
        <begin position="586"/>
        <end position="629"/>
    </location>
</feature>
<dbReference type="InterPro" id="IPR019775">
    <property type="entry name" value="WD40_repeat_CS"/>
</dbReference>
<evidence type="ECO:0000256" key="1">
    <source>
        <dbReference type="ARBA" id="ARBA00022574"/>
    </source>
</evidence>
<dbReference type="GO" id="GO:0005634">
    <property type="term" value="C:nucleus"/>
    <property type="evidence" value="ECO:0007669"/>
    <property type="project" value="TreeGrafter"/>
</dbReference>
<dbReference type="AlphaFoldDB" id="A0A8H7EQS0"/>
<dbReference type="PROSITE" id="PS50082">
    <property type="entry name" value="WD_REPEATS_2"/>
    <property type="match status" value="3"/>
</dbReference>
<gene>
    <name evidence="5" type="primary">GEMIN5</name>
    <name evidence="5" type="ORF">EC973_008769</name>
</gene>
<feature type="repeat" description="WD" evidence="3">
    <location>
        <begin position="631"/>
        <end position="667"/>
    </location>
</feature>
<dbReference type="Pfam" id="PF00400">
    <property type="entry name" value="WD40"/>
    <property type="match status" value="3"/>
</dbReference>
<dbReference type="Proteomes" id="UP000605846">
    <property type="component" value="Unassembled WGS sequence"/>
</dbReference>